<evidence type="ECO:0000256" key="5">
    <source>
        <dbReference type="SAM" id="SignalP"/>
    </source>
</evidence>
<dbReference type="Gene3D" id="1.25.40.880">
    <property type="entry name" value="Alkyl sulfatase, dimerisation domain"/>
    <property type="match status" value="1"/>
</dbReference>
<dbReference type="InterPro" id="IPR044097">
    <property type="entry name" value="Bds1/SdsA1_MBL-fold"/>
</dbReference>
<dbReference type="InterPro" id="IPR052195">
    <property type="entry name" value="Bact_Alkyl/Aryl-Sulfatase"/>
</dbReference>
<dbReference type="CDD" id="cd07710">
    <property type="entry name" value="arylsulfatase_Sdsa1-like_MBL-fold"/>
    <property type="match status" value="1"/>
</dbReference>
<evidence type="ECO:0000313" key="8">
    <source>
        <dbReference type="Proteomes" id="UP000242188"/>
    </source>
</evidence>
<evidence type="ECO:0000256" key="4">
    <source>
        <dbReference type="ARBA" id="ARBA00033751"/>
    </source>
</evidence>
<proteinExistence type="inferred from homology"/>
<sequence>MKMHTQQLLLMLVITCAGAGSSYRGRSRRAVVDTTRRVEKVTDKVYVAMGGNSLGNSIMIIAPDGLIIVDTGDSHEAASLMFEDFRNISSAPVKAIIYTHHHMDHTGGATAFVENSTVLPDIWAYKDLARNLEDYFAYATTARYARSMRQFGVFVKGSQNSVEFGKTGATFGFVYPNKFLNDTEMDAIIAGLKVRLVRIEGETTDHMGVYIPDWNMFMSGDLYYEAFPNIYTIRGVKVRDPRAWCRSLDYVIDLGLNYLVPSHMSPIIGNQTITDLLVPHRDGIQYVHDQSLRYINKGLTPEEVVRKVKLPPSLVNVSSLQEEYGMVGWSAKGVFQMYLGWFSGDPMDLFPLTVSEKAQHMADLAGGGNNLVTAGRTAIDQGNPQWALELASYALALNATDEMAKMVKVDSLNAIADQQINTNAMNYLRTSALETTGQVDLSKQAIVTPDHMRTFDVEHLLDMLPSAFMPEVCGNDTFTIVLNFTDTGKIFSLQNRNSVLVVRKDKVPEEYALKMDVTEDRFKNFVISQMNPSQHNNVLFSSYGFRLLKKCFEMGKM</sequence>
<dbReference type="InterPro" id="IPR001279">
    <property type="entry name" value="Metallo-B-lactamas"/>
</dbReference>
<dbReference type="InterPro" id="IPR029228">
    <property type="entry name" value="Alkyl_sulf_dimr"/>
</dbReference>
<keyword evidence="1" id="KW-0479">Metal-binding</keyword>
<protein>
    <submittedName>
        <fullName evidence="7">Uncharacterized protein YjcS</fullName>
    </submittedName>
</protein>
<gene>
    <name evidence="7" type="ORF">KP79_PYT11098</name>
</gene>
<dbReference type="InterPro" id="IPR036527">
    <property type="entry name" value="SCP2_sterol-bd_dom_sf"/>
</dbReference>
<dbReference type="PANTHER" id="PTHR43223:SF2">
    <property type="entry name" value="METALLO-BETA-LACTAMASE DOMAIN-CONTAINING PROTEIN"/>
    <property type="match status" value="1"/>
</dbReference>
<dbReference type="Pfam" id="PF14863">
    <property type="entry name" value="Alkyl_sulf_dimr"/>
    <property type="match status" value="1"/>
</dbReference>
<dbReference type="Gene3D" id="3.60.15.30">
    <property type="entry name" value="Metallo-beta-lactamase domain"/>
    <property type="match status" value="1"/>
</dbReference>
<dbReference type="Proteomes" id="UP000242188">
    <property type="component" value="Unassembled WGS sequence"/>
</dbReference>
<dbReference type="GO" id="GO:0018741">
    <property type="term" value="F:linear primary-alkylsulfatase activity"/>
    <property type="evidence" value="ECO:0007669"/>
    <property type="project" value="InterPro"/>
</dbReference>
<evidence type="ECO:0000313" key="7">
    <source>
        <dbReference type="EMBL" id="OWF42486.1"/>
    </source>
</evidence>
<feature type="chain" id="PRO_5012374498" evidence="5">
    <location>
        <begin position="20"/>
        <end position="557"/>
    </location>
</feature>
<comment type="similarity">
    <text evidence="4">Belongs to the metallo-beta-lactamase superfamily. Type III sulfatase family.</text>
</comment>
<dbReference type="SUPFAM" id="SSF56281">
    <property type="entry name" value="Metallo-hydrolase/oxidoreductase"/>
    <property type="match status" value="1"/>
</dbReference>
<keyword evidence="3" id="KW-0862">Zinc</keyword>
<dbReference type="AlphaFoldDB" id="A0A210Q173"/>
<dbReference type="SMART" id="SM00849">
    <property type="entry name" value="Lactamase_B"/>
    <property type="match status" value="1"/>
</dbReference>
<keyword evidence="8" id="KW-1185">Reference proteome</keyword>
<accession>A0A210Q173</accession>
<feature type="domain" description="Metallo-beta-lactamase" evidence="6">
    <location>
        <begin position="54"/>
        <end position="263"/>
    </location>
</feature>
<dbReference type="Pfam" id="PF14864">
    <property type="entry name" value="Alkyl_sulf_C"/>
    <property type="match status" value="1"/>
</dbReference>
<dbReference type="GO" id="GO:0046872">
    <property type="term" value="F:metal ion binding"/>
    <property type="evidence" value="ECO:0007669"/>
    <property type="project" value="UniProtKB-KW"/>
</dbReference>
<feature type="signal peptide" evidence="5">
    <location>
        <begin position="1"/>
        <end position="19"/>
    </location>
</feature>
<dbReference type="Gene3D" id="3.30.1050.10">
    <property type="entry name" value="SCP2 sterol-binding domain"/>
    <property type="match status" value="1"/>
</dbReference>
<comment type="caution">
    <text evidence="7">The sequence shown here is derived from an EMBL/GenBank/DDBJ whole genome shotgun (WGS) entry which is preliminary data.</text>
</comment>
<dbReference type="GO" id="GO:0018909">
    <property type="term" value="P:dodecyl sulfate metabolic process"/>
    <property type="evidence" value="ECO:0007669"/>
    <property type="project" value="InterPro"/>
</dbReference>
<evidence type="ECO:0000256" key="2">
    <source>
        <dbReference type="ARBA" id="ARBA00022801"/>
    </source>
</evidence>
<dbReference type="PANTHER" id="PTHR43223">
    <property type="entry name" value="ALKYL/ARYL-SULFATASE"/>
    <property type="match status" value="1"/>
</dbReference>
<evidence type="ECO:0000256" key="3">
    <source>
        <dbReference type="ARBA" id="ARBA00022833"/>
    </source>
</evidence>
<dbReference type="OrthoDB" id="449487at2759"/>
<dbReference type="InterPro" id="IPR036866">
    <property type="entry name" value="RibonucZ/Hydroxyglut_hydro"/>
</dbReference>
<name>A0A210Q173_MIZYE</name>
<evidence type="ECO:0000256" key="1">
    <source>
        <dbReference type="ARBA" id="ARBA00022723"/>
    </source>
</evidence>
<dbReference type="InterPro" id="IPR029229">
    <property type="entry name" value="Alkyl_sulf_C"/>
</dbReference>
<evidence type="ECO:0000259" key="6">
    <source>
        <dbReference type="SMART" id="SM00849"/>
    </source>
</evidence>
<dbReference type="Pfam" id="PF00753">
    <property type="entry name" value="Lactamase_B"/>
    <property type="match status" value="1"/>
</dbReference>
<keyword evidence="2" id="KW-0378">Hydrolase</keyword>
<dbReference type="SUPFAM" id="SSF55718">
    <property type="entry name" value="SCP-like"/>
    <property type="match status" value="1"/>
</dbReference>
<organism evidence="7 8">
    <name type="scientific">Mizuhopecten yessoensis</name>
    <name type="common">Japanese scallop</name>
    <name type="synonym">Patinopecten yessoensis</name>
    <dbReference type="NCBI Taxonomy" id="6573"/>
    <lineage>
        <taxon>Eukaryota</taxon>
        <taxon>Metazoa</taxon>
        <taxon>Spiralia</taxon>
        <taxon>Lophotrochozoa</taxon>
        <taxon>Mollusca</taxon>
        <taxon>Bivalvia</taxon>
        <taxon>Autobranchia</taxon>
        <taxon>Pteriomorphia</taxon>
        <taxon>Pectinida</taxon>
        <taxon>Pectinoidea</taxon>
        <taxon>Pectinidae</taxon>
        <taxon>Mizuhopecten</taxon>
    </lineage>
</organism>
<dbReference type="EMBL" id="NEDP02005265">
    <property type="protein sequence ID" value="OWF42486.1"/>
    <property type="molecule type" value="Genomic_DNA"/>
</dbReference>
<dbReference type="InterPro" id="IPR038536">
    <property type="entry name" value="Alkyl/aryl-sulf_dimr_sf"/>
</dbReference>
<keyword evidence="5" id="KW-0732">Signal</keyword>
<reference evidence="7 8" key="1">
    <citation type="journal article" date="2017" name="Nat. Ecol. Evol.">
        <title>Scallop genome provides insights into evolution of bilaterian karyotype and development.</title>
        <authorList>
            <person name="Wang S."/>
            <person name="Zhang J."/>
            <person name="Jiao W."/>
            <person name="Li J."/>
            <person name="Xun X."/>
            <person name="Sun Y."/>
            <person name="Guo X."/>
            <person name="Huan P."/>
            <person name="Dong B."/>
            <person name="Zhang L."/>
            <person name="Hu X."/>
            <person name="Sun X."/>
            <person name="Wang J."/>
            <person name="Zhao C."/>
            <person name="Wang Y."/>
            <person name="Wang D."/>
            <person name="Huang X."/>
            <person name="Wang R."/>
            <person name="Lv J."/>
            <person name="Li Y."/>
            <person name="Zhang Z."/>
            <person name="Liu B."/>
            <person name="Lu W."/>
            <person name="Hui Y."/>
            <person name="Liang J."/>
            <person name="Zhou Z."/>
            <person name="Hou R."/>
            <person name="Li X."/>
            <person name="Liu Y."/>
            <person name="Li H."/>
            <person name="Ning X."/>
            <person name="Lin Y."/>
            <person name="Zhao L."/>
            <person name="Xing Q."/>
            <person name="Dou J."/>
            <person name="Li Y."/>
            <person name="Mao J."/>
            <person name="Guo H."/>
            <person name="Dou H."/>
            <person name="Li T."/>
            <person name="Mu C."/>
            <person name="Jiang W."/>
            <person name="Fu Q."/>
            <person name="Fu X."/>
            <person name="Miao Y."/>
            <person name="Liu J."/>
            <person name="Yu Q."/>
            <person name="Li R."/>
            <person name="Liao H."/>
            <person name="Li X."/>
            <person name="Kong Y."/>
            <person name="Jiang Z."/>
            <person name="Chourrout D."/>
            <person name="Li R."/>
            <person name="Bao Z."/>
        </authorList>
    </citation>
    <scope>NUCLEOTIDE SEQUENCE [LARGE SCALE GENOMIC DNA]</scope>
    <source>
        <strain evidence="7 8">PY_sf001</strain>
    </source>
</reference>
<dbReference type="GO" id="GO:0046983">
    <property type="term" value="F:protein dimerization activity"/>
    <property type="evidence" value="ECO:0007669"/>
    <property type="project" value="InterPro"/>
</dbReference>